<keyword evidence="1" id="KW-0812">Transmembrane</keyword>
<dbReference type="Proteomes" id="UP000234681">
    <property type="component" value="Chromosome 10"/>
</dbReference>
<reference evidence="2 3" key="1">
    <citation type="submission" date="2005-07" db="EMBL/GenBank/DDBJ databases">
        <authorList>
            <person name="Mural R.J."/>
            <person name="Li P.W."/>
            <person name="Adams M.D."/>
            <person name="Amanatides P.G."/>
            <person name="Baden-Tillson H."/>
            <person name="Barnstead M."/>
            <person name="Chin S.H."/>
            <person name="Dew I."/>
            <person name="Evans C.A."/>
            <person name="Ferriera S."/>
            <person name="Flanigan M."/>
            <person name="Fosler C."/>
            <person name="Glodek A."/>
            <person name="Gu Z."/>
            <person name="Holt R.A."/>
            <person name="Jennings D."/>
            <person name="Kraft C.L."/>
            <person name="Lu F."/>
            <person name="Nguyen T."/>
            <person name="Nusskern D.R."/>
            <person name="Pfannkoch C.M."/>
            <person name="Sitter C."/>
            <person name="Sutton G.G."/>
            <person name="Venter J.C."/>
            <person name="Wang Z."/>
            <person name="Woodage T."/>
            <person name="Zheng X.H."/>
            <person name="Zhong F."/>
        </authorList>
    </citation>
    <scope>NUCLEOTIDE SEQUENCE [LARGE SCALE GENOMIC DNA]</scope>
    <source>
        <strain>BN</strain>
        <strain evidence="3">Sprague-Dawley</strain>
    </source>
</reference>
<name>A6K4N0_RAT</name>
<dbReference type="EMBL" id="CH474017">
    <property type="protein sequence ID" value="EDL96252.1"/>
    <property type="molecule type" value="Genomic_DNA"/>
</dbReference>
<feature type="transmembrane region" description="Helical" evidence="1">
    <location>
        <begin position="21"/>
        <end position="38"/>
    </location>
</feature>
<protein>
    <submittedName>
        <fullName evidence="2">RCG49783</fullName>
    </submittedName>
</protein>
<proteinExistence type="predicted"/>
<evidence type="ECO:0000256" key="1">
    <source>
        <dbReference type="SAM" id="Phobius"/>
    </source>
</evidence>
<evidence type="ECO:0000313" key="3">
    <source>
        <dbReference type="Proteomes" id="UP000234681"/>
    </source>
</evidence>
<accession>A6K4N0</accession>
<gene>
    <name evidence="2" type="ORF">rCG_49783</name>
</gene>
<organism evidence="2 3">
    <name type="scientific">Rattus norvegicus</name>
    <name type="common">Rat</name>
    <dbReference type="NCBI Taxonomy" id="10116"/>
    <lineage>
        <taxon>Eukaryota</taxon>
        <taxon>Metazoa</taxon>
        <taxon>Chordata</taxon>
        <taxon>Craniata</taxon>
        <taxon>Vertebrata</taxon>
        <taxon>Euteleostomi</taxon>
        <taxon>Mammalia</taxon>
        <taxon>Eutheria</taxon>
        <taxon>Euarchontoglires</taxon>
        <taxon>Glires</taxon>
        <taxon>Rodentia</taxon>
        <taxon>Myomorpha</taxon>
        <taxon>Muroidea</taxon>
        <taxon>Muridae</taxon>
        <taxon>Murinae</taxon>
        <taxon>Rattus</taxon>
    </lineage>
</organism>
<sequence>MCSALEGIKPPFKACWRRKESFCILMACLWLCLLPPSSRD</sequence>
<evidence type="ECO:0000313" key="2">
    <source>
        <dbReference type="EMBL" id="EDL96252.1"/>
    </source>
</evidence>
<dbReference type="AlphaFoldDB" id="A6K4N0"/>
<keyword evidence="1" id="KW-0472">Membrane</keyword>
<keyword evidence="1" id="KW-1133">Transmembrane helix</keyword>